<dbReference type="AlphaFoldDB" id="A0A914M565"/>
<organism evidence="1 2">
    <name type="scientific">Meloidogyne incognita</name>
    <name type="common">Southern root-knot nematode worm</name>
    <name type="synonym">Oxyuris incognita</name>
    <dbReference type="NCBI Taxonomy" id="6306"/>
    <lineage>
        <taxon>Eukaryota</taxon>
        <taxon>Metazoa</taxon>
        <taxon>Ecdysozoa</taxon>
        <taxon>Nematoda</taxon>
        <taxon>Chromadorea</taxon>
        <taxon>Rhabditida</taxon>
        <taxon>Tylenchina</taxon>
        <taxon>Tylenchomorpha</taxon>
        <taxon>Tylenchoidea</taxon>
        <taxon>Meloidogynidae</taxon>
        <taxon>Meloidogyninae</taxon>
        <taxon>Meloidogyne</taxon>
        <taxon>Meloidogyne incognita group</taxon>
    </lineage>
</organism>
<sequence length="54" mass="6235">MLFSCSSLLATKKAGSFDKREGQEKNNKNNNSPFIIFSNLFHFPSFILFQKFSK</sequence>
<proteinExistence type="predicted"/>
<dbReference type="Proteomes" id="UP000887563">
    <property type="component" value="Unplaced"/>
</dbReference>
<evidence type="ECO:0000313" key="2">
    <source>
        <dbReference type="WBParaSite" id="Minc3s01175g21417"/>
    </source>
</evidence>
<protein>
    <submittedName>
        <fullName evidence="2">Lipoprotein</fullName>
    </submittedName>
</protein>
<dbReference type="WBParaSite" id="Minc3s01175g21417">
    <property type="protein sequence ID" value="Minc3s01175g21417"/>
    <property type="gene ID" value="Minc3s01175g21417"/>
</dbReference>
<keyword evidence="1" id="KW-1185">Reference proteome</keyword>
<reference evidence="2" key="1">
    <citation type="submission" date="2022-11" db="UniProtKB">
        <authorList>
            <consortium name="WormBaseParasite"/>
        </authorList>
    </citation>
    <scope>IDENTIFICATION</scope>
</reference>
<accession>A0A914M565</accession>
<name>A0A914M565_MELIC</name>
<evidence type="ECO:0000313" key="1">
    <source>
        <dbReference type="Proteomes" id="UP000887563"/>
    </source>
</evidence>